<evidence type="ECO:0000313" key="11">
    <source>
        <dbReference type="EMBL" id="CDO53933.1"/>
    </source>
</evidence>
<evidence type="ECO:0000256" key="5">
    <source>
        <dbReference type="ARBA" id="ARBA00022679"/>
    </source>
</evidence>
<dbReference type="Proteomes" id="UP000750522">
    <property type="component" value="Unassembled WGS sequence"/>
</dbReference>
<comment type="function">
    <text evidence="7">Adds a myristoyl group to the N-terminal glycine residue of certain cellular proteins.</text>
</comment>
<dbReference type="InterPro" id="IPR016181">
    <property type="entry name" value="Acyl_CoA_acyltransferase"/>
</dbReference>
<keyword evidence="13" id="KW-1185">Reference proteome</keyword>
<evidence type="ECO:0000256" key="6">
    <source>
        <dbReference type="ARBA" id="ARBA00023315"/>
    </source>
</evidence>
<reference evidence="12" key="2">
    <citation type="journal article" date="2020" name="Front. Microbiol.">
        <title>Phenotypic and Genetic Characterization of the Cheese Ripening Yeast Geotrichum candidum.</title>
        <authorList>
            <person name="Perkins V."/>
            <person name="Vignola S."/>
            <person name="Lessard M.H."/>
            <person name="Plante P.L."/>
            <person name="Corbeil J."/>
            <person name="Dugat-Bony E."/>
            <person name="Frenette M."/>
            <person name="Labrie S."/>
        </authorList>
    </citation>
    <scope>NUCLEOTIDE SEQUENCE</scope>
    <source>
        <strain evidence="12">LMA-70</strain>
    </source>
</reference>
<dbReference type="FunFam" id="3.40.630.30:FF:000042">
    <property type="entry name" value="Glycylpeptide N-tetradecanoyltransferase"/>
    <property type="match status" value="1"/>
</dbReference>
<reference evidence="12" key="3">
    <citation type="submission" date="2020-01" db="EMBL/GenBank/DDBJ databases">
        <authorList>
            <person name="Perkins V."/>
            <person name="Lessard M.-H."/>
            <person name="Dugat-Bony E."/>
            <person name="Frenette M."/>
            <person name="Labrie S."/>
        </authorList>
    </citation>
    <scope>NUCLEOTIDE SEQUENCE</scope>
    <source>
        <strain evidence="12">LMA-70</strain>
    </source>
</reference>
<dbReference type="EC" id="2.3.1.97" evidence="3 7"/>
<name>A0A0J9X9Q5_GEOCN</name>
<keyword evidence="6 7" id="KW-0012">Acyltransferase</keyword>
<dbReference type="Gene3D" id="3.40.630.30">
    <property type="match status" value="2"/>
</dbReference>
<reference evidence="11 13" key="1">
    <citation type="submission" date="2014-03" db="EMBL/GenBank/DDBJ databases">
        <authorList>
            <person name="Casaregola S."/>
        </authorList>
    </citation>
    <scope>NUCLEOTIDE SEQUENCE [LARGE SCALE GENOMIC DNA]</scope>
    <source>
        <strain evidence="11 13">CLIB 918</strain>
    </source>
</reference>
<dbReference type="SUPFAM" id="SSF55729">
    <property type="entry name" value="Acyl-CoA N-acyltransferases (Nat)"/>
    <property type="match status" value="2"/>
</dbReference>
<dbReference type="GO" id="GO:0005737">
    <property type="term" value="C:cytoplasm"/>
    <property type="evidence" value="ECO:0007669"/>
    <property type="project" value="TreeGrafter"/>
</dbReference>
<evidence type="ECO:0000256" key="1">
    <source>
        <dbReference type="ARBA" id="ARBA00009469"/>
    </source>
</evidence>
<evidence type="ECO:0000313" key="12">
    <source>
        <dbReference type="EMBL" id="KAF5095736.1"/>
    </source>
</evidence>
<evidence type="ECO:0000256" key="7">
    <source>
        <dbReference type="RuleBase" id="RU000586"/>
    </source>
</evidence>
<evidence type="ECO:0000259" key="9">
    <source>
        <dbReference type="Pfam" id="PF01233"/>
    </source>
</evidence>
<evidence type="ECO:0000256" key="3">
    <source>
        <dbReference type="ARBA" id="ARBA00012923"/>
    </source>
</evidence>
<sequence length="474" mass="53295">MSDEKKGSELPPAKTTGLGIDQLLKMLALQMQAGGVPDDEEKPKPMEDYKFWKTQPVRAFDETVDKEGPVDPEKTVADVDPNPVPLHSSFEWCTLDLTTKDSIQELYDLLYQNYIEDTDETLRFQYTPQLLEWALKPPGWVADWHIGVRVKATGKLVAFISGVPQTLRVRTNAPFPIVDINFLVVHKKLRSKRLAPVLIKEVTRRVNLTGVWQALYTAGKVLPSPVGTTRYYHRPLNWVKLSETGFSSTLPGQTPAQMVARNALPKEQTLASIRPMEEKDVAEVFPLLTKYLERFDLAPVFQSEEEISHFFVGAKETLFEVEEAQKPVFAYVVEDEKSGKITDFFSFFRLDSTVLNNPKHNSINAAYGYYYATETAFDTTTASAEEKRKKLAARLKLLHQNALILAHNLDFDVFNAVSALDNPLFLEDLKFGVGTGALHYYLFNYKAFPIHGGFDSKTGLSLPKEGGGIGVLLL</sequence>
<dbReference type="AlphaFoldDB" id="A0A0J9X9Q5"/>
<comment type="subunit">
    <text evidence="2">Monomer.</text>
</comment>
<evidence type="ECO:0000256" key="2">
    <source>
        <dbReference type="ARBA" id="ARBA00011245"/>
    </source>
</evidence>
<dbReference type="InterPro" id="IPR022676">
    <property type="entry name" value="NMT_N"/>
</dbReference>
<dbReference type="OrthoDB" id="60315at2759"/>
<accession>A0A0J9X9Q5</accession>
<protein>
    <recommendedName>
        <fullName evidence="4 7">Glycylpeptide N-tetradecanoyltransferase</fullName>
        <ecNumber evidence="3 7">2.3.1.97</ecNumber>
    </recommendedName>
</protein>
<gene>
    <name evidence="11" type="ORF">BN980_GECA06s02034g</name>
    <name evidence="12" type="ORF">DV451_004542</name>
</gene>
<dbReference type="Pfam" id="PF01233">
    <property type="entry name" value="NMT"/>
    <property type="match status" value="1"/>
</dbReference>
<proteinExistence type="inferred from homology"/>
<comment type="similarity">
    <text evidence="1 8">Belongs to the NMT family.</text>
</comment>
<dbReference type="InterPro" id="IPR022677">
    <property type="entry name" value="NMT_C"/>
</dbReference>
<dbReference type="STRING" id="1173061.A0A0J9X9Q5"/>
<evidence type="ECO:0000259" key="10">
    <source>
        <dbReference type="Pfam" id="PF02799"/>
    </source>
</evidence>
<dbReference type="EMBL" id="CCBN010000006">
    <property type="protein sequence ID" value="CDO53933.1"/>
    <property type="molecule type" value="Genomic_DNA"/>
</dbReference>
<evidence type="ECO:0000256" key="8">
    <source>
        <dbReference type="RuleBase" id="RU004178"/>
    </source>
</evidence>
<organism evidence="11 13">
    <name type="scientific">Geotrichum candidum</name>
    <name type="common">Oospora lactis</name>
    <name type="synonym">Dipodascus geotrichum</name>
    <dbReference type="NCBI Taxonomy" id="1173061"/>
    <lineage>
        <taxon>Eukaryota</taxon>
        <taxon>Fungi</taxon>
        <taxon>Dikarya</taxon>
        <taxon>Ascomycota</taxon>
        <taxon>Saccharomycotina</taxon>
        <taxon>Dipodascomycetes</taxon>
        <taxon>Dipodascales</taxon>
        <taxon>Dipodascaceae</taxon>
        <taxon>Geotrichum</taxon>
    </lineage>
</organism>
<dbReference type="EMBL" id="QQZK01000136">
    <property type="protein sequence ID" value="KAF5095736.1"/>
    <property type="molecule type" value="Genomic_DNA"/>
</dbReference>
<dbReference type="Pfam" id="PF02799">
    <property type="entry name" value="NMT_C"/>
    <property type="match status" value="1"/>
</dbReference>
<keyword evidence="5 7" id="KW-0808">Transferase</keyword>
<comment type="catalytic activity">
    <reaction evidence="7">
        <text>N-terminal glycyl-[protein] + tetradecanoyl-CoA = N-tetradecanoylglycyl-[protein] + CoA + H(+)</text>
        <dbReference type="Rhea" id="RHEA:15521"/>
        <dbReference type="Rhea" id="RHEA-COMP:12666"/>
        <dbReference type="Rhea" id="RHEA-COMP:12667"/>
        <dbReference type="ChEBI" id="CHEBI:15378"/>
        <dbReference type="ChEBI" id="CHEBI:57287"/>
        <dbReference type="ChEBI" id="CHEBI:57385"/>
        <dbReference type="ChEBI" id="CHEBI:64723"/>
        <dbReference type="ChEBI" id="CHEBI:133050"/>
        <dbReference type="EC" id="2.3.1.97"/>
    </reaction>
</comment>
<evidence type="ECO:0000256" key="4">
    <source>
        <dbReference type="ARBA" id="ARBA00022240"/>
    </source>
</evidence>
<feature type="domain" description="Glycylpeptide N-tetradecanoyltransferase C-terminal" evidence="10">
    <location>
        <begin position="243"/>
        <end position="461"/>
    </location>
</feature>
<evidence type="ECO:0000313" key="13">
    <source>
        <dbReference type="Proteomes" id="UP000242525"/>
    </source>
</evidence>
<dbReference type="Proteomes" id="UP000242525">
    <property type="component" value="Unassembled WGS sequence"/>
</dbReference>
<dbReference type="PIRSF" id="PIRSF015892">
    <property type="entry name" value="N-myristl_transf"/>
    <property type="match status" value="1"/>
</dbReference>
<dbReference type="InterPro" id="IPR000903">
    <property type="entry name" value="NMT"/>
</dbReference>
<feature type="domain" description="Glycylpeptide N-tetradecanoyltransferase N-terminal" evidence="9">
    <location>
        <begin position="69"/>
        <end position="228"/>
    </location>
</feature>
<dbReference type="PANTHER" id="PTHR11377:SF5">
    <property type="entry name" value="GLYCYLPEPTIDE N-TETRADECANOYLTRANSFERASE"/>
    <property type="match status" value="1"/>
</dbReference>
<dbReference type="PANTHER" id="PTHR11377">
    <property type="entry name" value="N-MYRISTOYL TRANSFERASE"/>
    <property type="match status" value="1"/>
</dbReference>
<dbReference type="GO" id="GO:0004379">
    <property type="term" value="F:glycylpeptide N-tetradecanoyltransferase activity"/>
    <property type="evidence" value="ECO:0007669"/>
    <property type="project" value="UniProtKB-EC"/>
</dbReference>
<comment type="caution">
    <text evidence="11">The sequence shown here is derived from an EMBL/GenBank/DDBJ whole genome shotgun (WGS) entry which is preliminary data.</text>
</comment>